<dbReference type="Proteomes" id="UP001567537">
    <property type="component" value="Unassembled WGS sequence"/>
</dbReference>
<sequence length="52" mass="5838">MGHTEDVVDQKFPVVGGSTLHSDGIYYWRRDTAEYVETYGTHLLSPHTGLSN</sequence>
<protein>
    <submittedName>
        <fullName evidence="1">Uncharacterized protein</fullName>
    </submittedName>
</protein>
<evidence type="ECO:0000313" key="1">
    <source>
        <dbReference type="EMBL" id="MEZ3183124.1"/>
    </source>
</evidence>
<dbReference type="EMBL" id="JAHWZY010000068">
    <property type="protein sequence ID" value="MEZ3183124.1"/>
    <property type="molecule type" value="Genomic_DNA"/>
</dbReference>
<proteinExistence type="predicted"/>
<comment type="caution">
    <text evidence="1">The sequence shown here is derived from an EMBL/GenBank/DDBJ whole genome shotgun (WGS) entry which is preliminary data.</text>
</comment>
<name>A0ABV4J8B9_9ACTN</name>
<accession>A0ABV4J8B9</accession>
<dbReference type="RefSeq" id="WP_371244541.1">
    <property type="nucleotide sequence ID" value="NZ_JAHWZY010000068.1"/>
</dbReference>
<keyword evidence="2" id="KW-1185">Reference proteome</keyword>
<reference evidence="1 2" key="1">
    <citation type="journal article" date="2021" name="Res Sq">
        <title>Streptomyces Pimoensis sp. nov., Isolated From the Taklimakan Desert in Xinjiang, China.</title>
        <authorList>
            <person name="Zhang P."/>
            <person name="Luo X."/>
            <person name="Luo X."/>
            <person name="Liu Z."/>
            <person name="Xia Z."/>
            <person name="Wan C."/>
            <person name="zhang L."/>
        </authorList>
    </citation>
    <scope>NUCLEOTIDE SEQUENCE [LARGE SCALE GENOMIC DNA]</scope>
    <source>
        <strain evidence="1 2">TRM75549</strain>
    </source>
</reference>
<gene>
    <name evidence="1" type="ORF">KYY02_32030</name>
</gene>
<evidence type="ECO:0000313" key="2">
    <source>
        <dbReference type="Proteomes" id="UP001567537"/>
    </source>
</evidence>
<organism evidence="1 2">
    <name type="scientific">Streptomyces pimonensis</name>
    <dbReference type="NCBI Taxonomy" id="2860288"/>
    <lineage>
        <taxon>Bacteria</taxon>
        <taxon>Bacillati</taxon>
        <taxon>Actinomycetota</taxon>
        <taxon>Actinomycetes</taxon>
        <taxon>Kitasatosporales</taxon>
        <taxon>Streptomycetaceae</taxon>
        <taxon>Streptomyces</taxon>
    </lineage>
</organism>